<comment type="caution">
    <text evidence="3">The sequence shown here is derived from an EMBL/GenBank/DDBJ whole genome shotgun (WGS) entry which is preliminary data.</text>
</comment>
<dbReference type="EMBL" id="JBBWWR010000013">
    <property type="protein sequence ID" value="KAK8955297.1"/>
    <property type="molecule type" value="Genomic_DNA"/>
</dbReference>
<dbReference type="InterPro" id="IPR036376">
    <property type="entry name" value="RuBisCO_lsu_C_sf"/>
</dbReference>
<dbReference type="PANTHER" id="PTHR42704:SF15">
    <property type="entry name" value="RIBULOSE BISPHOSPHATE CARBOXYLASE LARGE CHAIN"/>
    <property type="match status" value="1"/>
</dbReference>
<evidence type="ECO:0000313" key="3">
    <source>
        <dbReference type="EMBL" id="KAK8955297.1"/>
    </source>
</evidence>
<evidence type="ECO:0000313" key="4">
    <source>
        <dbReference type="Proteomes" id="UP001412067"/>
    </source>
</evidence>
<evidence type="ECO:0000256" key="1">
    <source>
        <dbReference type="ARBA" id="ARBA00022531"/>
    </source>
</evidence>
<protein>
    <submittedName>
        <fullName evidence="3">Ribulose bisphosphate carboxylase large chain</fullName>
    </submittedName>
</protein>
<feature type="domain" description="Ribulose bisphosphate carboxylase large subunit C-terminal" evidence="2">
    <location>
        <begin position="1"/>
        <end position="123"/>
    </location>
</feature>
<reference evidence="3 4" key="1">
    <citation type="journal article" date="2022" name="Nat. Plants">
        <title>Genomes of leafy and leafless Platanthera orchids illuminate the evolution of mycoheterotrophy.</title>
        <authorList>
            <person name="Li M.H."/>
            <person name="Liu K.W."/>
            <person name="Li Z."/>
            <person name="Lu H.C."/>
            <person name="Ye Q.L."/>
            <person name="Zhang D."/>
            <person name="Wang J.Y."/>
            <person name="Li Y.F."/>
            <person name="Zhong Z.M."/>
            <person name="Liu X."/>
            <person name="Yu X."/>
            <person name="Liu D.K."/>
            <person name="Tu X.D."/>
            <person name="Liu B."/>
            <person name="Hao Y."/>
            <person name="Liao X.Y."/>
            <person name="Jiang Y.T."/>
            <person name="Sun W.H."/>
            <person name="Chen J."/>
            <person name="Chen Y.Q."/>
            <person name="Ai Y."/>
            <person name="Zhai J.W."/>
            <person name="Wu S.S."/>
            <person name="Zhou Z."/>
            <person name="Hsiao Y.Y."/>
            <person name="Wu W.L."/>
            <person name="Chen Y.Y."/>
            <person name="Lin Y.F."/>
            <person name="Hsu J.L."/>
            <person name="Li C.Y."/>
            <person name="Wang Z.W."/>
            <person name="Zhao X."/>
            <person name="Zhong W.Y."/>
            <person name="Ma X.K."/>
            <person name="Ma L."/>
            <person name="Huang J."/>
            <person name="Chen G.Z."/>
            <person name="Huang M.Z."/>
            <person name="Huang L."/>
            <person name="Peng D.H."/>
            <person name="Luo Y.B."/>
            <person name="Zou S.Q."/>
            <person name="Chen S.P."/>
            <person name="Lan S."/>
            <person name="Tsai W.C."/>
            <person name="Van de Peer Y."/>
            <person name="Liu Z.J."/>
        </authorList>
    </citation>
    <scope>NUCLEOTIDE SEQUENCE [LARGE SCALE GENOMIC DNA]</scope>
    <source>
        <strain evidence="3">Lor288</strain>
    </source>
</reference>
<dbReference type="Proteomes" id="UP001412067">
    <property type="component" value="Unassembled WGS sequence"/>
</dbReference>
<dbReference type="InterPro" id="IPR033966">
    <property type="entry name" value="RuBisCO"/>
</dbReference>
<dbReference type="Pfam" id="PF00016">
    <property type="entry name" value="RuBisCO_large"/>
    <property type="match status" value="1"/>
</dbReference>
<evidence type="ECO:0000259" key="2">
    <source>
        <dbReference type="Pfam" id="PF00016"/>
    </source>
</evidence>
<keyword evidence="1" id="KW-0602">Photosynthesis</keyword>
<accession>A0ABR2LYX6</accession>
<dbReference type="Gene3D" id="3.20.20.110">
    <property type="entry name" value="Ribulose bisphosphate carboxylase, large subunit, C-terminal domain"/>
    <property type="match status" value="1"/>
</dbReference>
<keyword evidence="4" id="KW-1185">Reference proteome</keyword>
<sequence length="140" mass="15682">MIKIAVFARELGVPIVMQDYLTRGFAANTSLAYYCRDNGLLLHIHRAMHVVIDRPKNHGMHFCVLAKSLCMSGGDHIHVGTVVGKPEGEREMTLGFVDLLRDDFIEKIEVAVFFSIKTGSLCHVFCPWLQGVFMFGICLP</sequence>
<organism evidence="3 4">
    <name type="scientific">Platanthera guangdongensis</name>
    <dbReference type="NCBI Taxonomy" id="2320717"/>
    <lineage>
        <taxon>Eukaryota</taxon>
        <taxon>Viridiplantae</taxon>
        <taxon>Streptophyta</taxon>
        <taxon>Embryophyta</taxon>
        <taxon>Tracheophyta</taxon>
        <taxon>Spermatophyta</taxon>
        <taxon>Magnoliopsida</taxon>
        <taxon>Liliopsida</taxon>
        <taxon>Asparagales</taxon>
        <taxon>Orchidaceae</taxon>
        <taxon>Orchidoideae</taxon>
        <taxon>Orchideae</taxon>
        <taxon>Orchidinae</taxon>
        <taxon>Platanthera</taxon>
    </lineage>
</organism>
<dbReference type="PANTHER" id="PTHR42704">
    <property type="entry name" value="RIBULOSE BISPHOSPHATE CARBOXYLASE"/>
    <property type="match status" value="1"/>
</dbReference>
<proteinExistence type="predicted"/>
<dbReference type="InterPro" id="IPR000685">
    <property type="entry name" value="RuBisCO_lsu_C"/>
</dbReference>
<dbReference type="SUPFAM" id="SSF51649">
    <property type="entry name" value="RuBisCo, C-terminal domain"/>
    <property type="match status" value="1"/>
</dbReference>
<gene>
    <name evidence="3" type="primary">rbcL</name>
    <name evidence="3" type="ORF">KSP40_PGU021669</name>
</gene>
<name>A0ABR2LYX6_9ASPA</name>